<proteinExistence type="predicted"/>
<organism evidence="1 2">
    <name type="scientific">Symplocastrum torsivum CPER-KK1</name>
    <dbReference type="NCBI Taxonomy" id="450513"/>
    <lineage>
        <taxon>Bacteria</taxon>
        <taxon>Bacillati</taxon>
        <taxon>Cyanobacteriota</taxon>
        <taxon>Cyanophyceae</taxon>
        <taxon>Oscillatoriophycideae</taxon>
        <taxon>Oscillatoriales</taxon>
        <taxon>Microcoleaceae</taxon>
        <taxon>Symplocastrum</taxon>
    </lineage>
</organism>
<sequence length="156" mass="17857">MNKPLDAALSREIALQIKSKEKDSFNKSYKAALLLEGSMYVQGFLVVDGKPYTPIEHSWVELDDRLVDPTRLQQGDNVQERYYFPAQRLGVEELKAAVEEAKEDYPDDPPLPVYGEAPYEYYGDVMLGGKEYKDAHEQALVKCRELNKPKIKKETN</sequence>
<dbReference type="EMBL" id="JAHHIF010000038">
    <property type="protein sequence ID" value="MBW4547273.1"/>
    <property type="molecule type" value="Genomic_DNA"/>
</dbReference>
<name>A0A951UBB1_9CYAN</name>
<accession>A0A951UBB1</accession>
<reference evidence="1" key="2">
    <citation type="journal article" date="2022" name="Microbiol. Resour. Announc.">
        <title>Metagenome Sequencing to Explore Phylogenomics of Terrestrial Cyanobacteria.</title>
        <authorList>
            <person name="Ward R.D."/>
            <person name="Stajich J.E."/>
            <person name="Johansen J.R."/>
            <person name="Huntemann M."/>
            <person name="Clum A."/>
            <person name="Foster B."/>
            <person name="Foster B."/>
            <person name="Roux S."/>
            <person name="Palaniappan K."/>
            <person name="Varghese N."/>
            <person name="Mukherjee S."/>
            <person name="Reddy T.B.K."/>
            <person name="Daum C."/>
            <person name="Copeland A."/>
            <person name="Chen I.A."/>
            <person name="Ivanova N.N."/>
            <person name="Kyrpides N.C."/>
            <person name="Shapiro N."/>
            <person name="Eloe-Fadrosh E.A."/>
            <person name="Pietrasiak N."/>
        </authorList>
    </citation>
    <scope>NUCLEOTIDE SEQUENCE</scope>
    <source>
        <strain evidence="1">CPER-KK1</strain>
    </source>
</reference>
<reference evidence="1" key="1">
    <citation type="submission" date="2021-05" db="EMBL/GenBank/DDBJ databases">
        <authorList>
            <person name="Pietrasiak N."/>
            <person name="Ward R."/>
            <person name="Stajich J.E."/>
            <person name="Kurbessoian T."/>
        </authorList>
    </citation>
    <scope>NUCLEOTIDE SEQUENCE</scope>
    <source>
        <strain evidence="1">CPER-KK1</strain>
    </source>
</reference>
<gene>
    <name evidence="1" type="ORF">KME25_22970</name>
</gene>
<evidence type="ECO:0000313" key="2">
    <source>
        <dbReference type="Proteomes" id="UP000753908"/>
    </source>
</evidence>
<comment type="caution">
    <text evidence="1">The sequence shown here is derived from an EMBL/GenBank/DDBJ whole genome shotgun (WGS) entry which is preliminary data.</text>
</comment>
<evidence type="ECO:0000313" key="1">
    <source>
        <dbReference type="EMBL" id="MBW4547273.1"/>
    </source>
</evidence>
<dbReference type="AlphaFoldDB" id="A0A951UBB1"/>
<protein>
    <submittedName>
        <fullName evidence="1">Uncharacterized protein</fullName>
    </submittedName>
</protein>
<dbReference type="Proteomes" id="UP000753908">
    <property type="component" value="Unassembled WGS sequence"/>
</dbReference>